<feature type="transmembrane region" description="Helical" evidence="5">
    <location>
        <begin position="163"/>
        <end position="183"/>
    </location>
</feature>
<dbReference type="InterPro" id="IPR036259">
    <property type="entry name" value="MFS_trans_sf"/>
</dbReference>
<keyword evidence="3 5" id="KW-1133">Transmembrane helix</keyword>
<feature type="transmembrane region" description="Helical" evidence="5">
    <location>
        <begin position="395"/>
        <end position="416"/>
    </location>
</feature>
<dbReference type="Gene3D" id="1.20.1250.20">
    <property type="entry name" value="MFS general substrate transporter like domains"/>
    <property type="match status" value="2"/>
</dbReference>
<keyword evidence="8" id="KW-1185">Reference proteome</keyword>
<gene>
    <name evidence="7" type="ORF">AB0C36_39565</name>
</gene>
<dbReference type="Pfam" id="PF07690">
    <property type="entry name" value="MFS_1"/>
    <property type="match status" value="2"/>
</dbReference>
<evidence type="ECO:0000313" key="8">
    <source>
        <dbReference type="Proteomes" id="UP001551482"/>
    </source>
</evidence>
<feature type="transmembrane region" description="Helical" evidence="5">
    <location>
        <begin position="189"/>
        <end position="209"/>
    </location>
</feature>
<dbReference type="InterPro" id="IPR005829">
    <property type="entry name" value="Sugar_transporter_CS"/>
</dbReference>
<proteinExistence type="predicted"/>
<dbReference type="Proteomes" id="UP001551482">
    <property type="component" value="Unassembled WGS sequence"/>
</dbReference>
<evidence type="ECO:0000256" key="2">
    <source>
        <dbReference type="ARBA" id="ARBA00022692"/>
    </source>
</evidence>
<comment type="caution">
    <text evidence="7">The sequence shown here is derived from an EMBL/GenBank/DDBJ whole genome shotgun (WGS) entry which is preliminary data.</text>
</comment>
<dbReference type="PANTHER" id="PTHR23518">
    <property type="entry name" value="C-METHYLTRANSFERASE"/>
    <property type="match status" value="1"/>
</dbReference>
<evidence type="ECO:0000256" key="1">
    <source>
        <dbReference type="ARBA" id="ARBA00004651"/>
    </source>
</evidence>
<name>A0ABV3DV48_9ACTN</name>
<dbReference type="InterPro" id="IPR020846">
    <property type="entry name" value="MFS_dom"/>
</dbReference>
<feature type="transmembrane region" description="Helical" evidence="5">
    <location>
        <begin position="52"/>
        <end position="74"/>
    </location>
</feature>
<evidence type="ECO:0000256" key="5">
    <source>
        <dbReference type="SAM" id="Phobius"/>
    </source>
</evidence>
<protein>
    <submittedName>
        <fullName evidence="7">MFS transporter</fullName>
    </submittedName>
</protein>
<dbReference type="InterPro" id="IPR011701">
    <property type="entry name" value="MFS"/>
</dbReference>
<accession>A0ABV3DV48</accession>
<feature type="transmembrane region" description="Helical" evidence="5">
    <location>
        <begin position="273"/>
        <end position="292"/>
    </location>
</feature>
<sequence length="421" mass="43323">MYLSSSRSQDTVTGVGGGRSRVARGAVTANVVALGMVSLVTDISSEMVTAVMPVYLVAGLGLSILQFGFLDGLYSGVTVFLRLAGGHIADRFSARKKVAAAGYGLSAVSKLGFPAVGASVPGIGTLLAVDRAGKGLRTAPRDALISLSSTPEAQGRAFGVHRALDTAGAFLGPLLAFMILSAVATAYDAVFVVSFCIGMVGLLMLLLFVRDRPGPPAGTGKPRAASWRAGVGLLRDVPFRRLCLCAALLGVATVSDAFIYLVLQRELDIKAHWFPLLPLGTAGVYLLLAIPVGRLADRVGRRRVFLAGHLALGAVYVLLAGPFGGVALLVGTLALHGVFYAMTDGILMAAAGAGLPAELRTSGLAVLQTGQAAGRFVSSVAFGWAWTQWGPERAVVWSGAVLVVALGVSAVVLGGARVRGR</sequence>
<feature type="transmembrane region" description="Helical" evidence="5">
    <location>
        <begin position="21"/>
        <end position="40"/>
    </location>
</feature>
<dbReference type="RefSeq" id="WP_358363770.1">
    <property type="nucleotide sequence ID" value="NZ_JBEZFP010000185.1"/>
</dbReference>
<feature type="transmembrane region" description="Helical" evidence="5">
    <location>
        <begin position="242"/>
        <end position="261"/>
    </location>
</feature>
<evidence type="ECO:0000256" key="3">
    <source>
        <dbReference type="ARBA" id="ARBA00022989"/>
    </source>
</evidence>
<feature type="domain" description="Major facilitator superfamily (MFS) profile" evidence="6">
    <location>
        <begin position="30"/>
        <end position="417"/>
    </location>
</feature>
<dbReference type="EMBL" id="JBEZFP010000185">
    <property type="protein sequence ID" value="MEU8139581.1"/>
    <property type="molecule type" value="Genomic_DNA"/>
</dbReference>
<comment type="subcellular location">
    <subcellularLocation>
        <location evidence="1">Cell membrane</location>
        <topology evidence="1">Multi-pass membrane protein</topology>
    </subcellularLocation>
</comment>
<dbReference type="PROSITE" id="PS50850">
    <property type="entry name" value="MFS"/>
    <property type="match status" value="1"/>
</dbReference>
<keyword evidence="4 5" id="KW-0472">Membrane</keyword>
<organism evidence="7 8">
    <name type="scientific">Streptodolium elevatio</name>
    <dbReference type="NCBI Taxonomy" id="3157996"/>
    <lineage>
        <taxon>Bacteria</taxon>
        <taxon>Bacillati</taxon>
        <taxon>Actinomycetota</taxon>
        <taxon>Actinomycetes</taxon>
        <taxon>Kitasatosporales</taxon>
        <taxon>Streptomycetaceae</taxon>
        <taxon>Streptodolium</taxon>
    </lineage>
</organism>
<evidence type="ECO:0000259" key="6">
    <source>
        <dbReference type="PROSITE" id="PS50850"/>
    </source>
</evidence>
<evidence type="ECO:0000256" key="4">
    <source>
        <dbReference type="ARBA" id="ARBA00023136"/>
    </source>
</evidence>
<reference evidence="7 8" key="1">
    <citation type="submission" date="2024-06" db="EMBL/GenBank/DDBJ databases">
        <title>The Natural Products Discovery Center: Release of the First 8490 Sequenced Strains for Exploring Actinobacteria Biosynthetic Diversity.</title>
        <authorList>
            <person name="Kalkreuter E."/>
            <person name="Kautsar S.A."/>
            <person name="Yang D."/>
            <person name="Bader C.D."/>
            <person name="Teijaro C.N."/>
            <person name="Fluegel L."/>
            <person name="Davis C.M."/>
            <person name="Simpson J.R."/>
            <person name="Lauterbach L."/>
            <person name="Steele A.D."/>
            <person name="Gui C."/>
            <person name="Meng S."/>
            <person name="Li G."/>
            <person name="Viehrig K."/>
            <person name="Ye F."/>
            <person name="Su P."/>
            <person name="Kiefer A.F."/>
            <person name="Nichols A."/>
            <person name="Cepeda A.J."/>
            <person name="Yan W."/>
            <person name="Fan B."/>
            <person name="Jiang Y."/>
            <person name="Adhikari A."/>
            <person name="Zheng C.-J."/>
            <person name="Schuster L."/>
            <person name="Cowan T.M."/>
            <person name="Smanski M.J."/>
            <person name="Chevrette M.G."/>
            <person name="De Carvalho L.P.S."/>
            <person name="Shen B."/>
        </authorList>
    </citation>
    <scope>NUCLEOTIDE SEQUENCE [LARGE SCALE GENOMIC DNA]</scope>
    <source>
        <strain evidence="7 8">NPDC048946</strain>
    </source>
</reference>
<dbReference type="CDD" id="cd17370">
    <property type="entry name" value="MFS_MJ1317_like"/>
    <property type="match status" value="1"/>
</dbReference>
<evidence type="ECO:0000313" key="7">
    <source>
        <dbReference type="EMBL" id="MEU8139581.1"/>
    </source>
</evidence>
<dbReference type="PROSITE" id="PS00216">
    <property type="entry name" value="SUGAR_TRANSPORT_1"/>
    <property type="match status" value="1"/>
</dbReference>
<dbReference type="SUPFAM" id="SSF103473">
    <property type="entry name" value="MFS general substrate transporter"/>
    <property type="match status" value="1"/>
</dbReference>
<keyword evidence="2 5" id="KW-0812">Transmembrane</keyword>
<dbReference type="PANTHER" id="PTHR23518:SF2">
    <property type="entry name" value="MAJOR FACILITATOR SUPERFAMILY TRANSPORTER"/>
    <property type="match status" value="1"/>
</dbReference>